<organism evidence="2 3">
    <name type="scientific">Kineothrix alysoides</name>
    <dbReference type="NCBI Taxonomy" id="1469948"/>
    <lineage>
        <taxon>Bacteria</taxon>
        <taxon>Bacillati</taxon>
        <taxon>Bacillota</taxon>
        <taxon>Clostridia</taxon>
        <taxon>Lachnospirales</taxon>
        <taxon>Lachnospiraceae</taxon>
        <taxon>Kineothrix</taxon>
    </lineage>
</organism>
<dbReference type="OrthoDB" id="2063997at2"/>
<reference evidence="2 3" key="1">
    <citation type="submission" date="2019-03" db="EMBL/GenBank/DDBJ databases">
        <title>Genomic Encyclopedia of Type Strains, Phase IV (KMG-IV): sequencing the most valuable type-strain genomes for metagenomic binning, comparative biology and taxonomic classification.</title>
        <authorList>
            <person name="Goeker M."/>
        </authorList>
    </citation>
    <scope>NUCLEOTIDE SEQUENCE [LARGE SCALE GENOMIC DNA]</scope>
    <source>
        <strain evidence="2 3">DSM 100556</strain>
    </source>
</reference>
<comment type="caution">
    <text evidence="2">The sequence shown here is derived from an EMBL/GenBank/DDBJ whole genome shotgun (WGS) entry which is preliminary data.</text>
</comment>
<dbReference type="InterPro" id="IPR036390">
    <property type="entry name" value="WH_DNA-bd_sf"/>
</dbReference>
<dbReference type="PANTHER" id="PTHR33164:SF43">
    <property type="entry name" value="HTH-TYPE TRANSCRIPTIONAL REPRESSOR YETL"/>
    <property type="match status" value="1"/>
</dbReference>
<dbReference type="GO" id="GO:0003677">
    <property type="term" value="F:DNA binding"/>
    <property type="evidence" value="ECO:0007669"/>
    <property type="project" value="UniProtKB-KW"/>
</dbReference>
<dbReference type="Gene3D" id="1.10.10.10">
    <property type="entry name" value="Winged helix-like DNA-binding domain superfamily/Winged helix DNA-binding domain"/>
    <property type="match status" value="1"/>
</dbReference>
<keyword evidence="3" id="KW-1185">Reference proteome</keyword>
<feature type="domain" description="HTH marR-type" evidence="1">
    <location>
        <begin position="3"/>
        <end position="133"/>
    </location>
</feature>
<evidence type="ECO:0000259" key="1">
    <source>
        <dbReference type="PROSITE" id="PS50995"/>
    </source>
</evidence>
<dbReference type="InterPro" id="IPR000835">
    <property type="entry name" value="HTH_MarR-typ"/>
</dbReference>
<accession>A0A4R1QUA1</accession>
<dbReference type="SMART" id="SM00347">
    <property type="entry name" value="HTH_MARR"/>
    <property type="match status" value="1"/>
</dbReference>
<proteinExistence type="predicted"/>
<dbReference type="SUPFAM" id="SSF46785">
    <property type="entry name" value="Winged helix' DNA-binding domain"/>
    <property type="match status" value="1"/>
</dbReference>
<dbReference type="PRINTS" id="PR00598">
    <property type="entry name" value="HTHMARR"/>
</dbReference>
<dbReference type="PANTHER" id="PTHR33164">
    <property type="entry name" value="TRANSCRIPTIONAL REGULATOR, MARR FAMILY"/>
    <property type="match status" value="1"/>
</dbReference>
<evidence type="ECO:0000313" key="3">
    <source>
        <dbReference type="Proteomes" id="UP000295718"/>
    </source>
</evidence>
<gene>
    <name evidence="2" type="ORF">EDD76_111155</name>
</gene>
<dbReference type="RefSeq" id="WP_031390354.1">
    <property type="nucleotide sequence ID" value="NZ_JPNB01000001.1"/>
</dbReference>
<dbReference type="InterPro" id="IPR036388">
    <property type="entry name" value="WH-like_DNA-bd_sf"/>
</dbReference>
<keyword evidence="2" id="KW-0238">DNA-binding</keyword>
<dbReference type="InterPro" id="IPR039422">
    <property type="entry name" value="MarR/SlyA-like"/>
</dbReference>
<dbReference type="STRING" id="1469948.GCA_000732725_01642"/>
<dbReference type="EMBL" id="SLUO01000011">
    <property type="protein sequence ID" value="TCL56661.1"/>
    <property type="molecule type" value="Genomic_DNA"/>
</dbReference>
<dbReference type="InterPro" id="IPR011991">
    <property type="entry name" value="ArsR-like_HTH"/>
</dbReference>
<name>A0A4R1QUA1_9FIRM</name>
<dbReference type="GO" id="GO:0003700">
    <property type="term" value="F:DNA-binding transcription factor activity"/>
    <property type="evidence" value="ECO:0007669"/>
    <property type="project" value="InterPro"/>
</dbReference>
<dbReference type="Pfam" id="PF01047">
    <property type="entry name" value="MarR"/>
    <property type="match status" value="1"/>
</dbReference>
<protein>
    <submittedName>
        <fullName evidence="2">DNA-binding MarR family transcriptional regulator</fullName>
    </submittedName>
</protein>
<dbReference type="CDD" id="cd00090">
    <property type="entry name" value="HTH_ARSR"/>
    <property type="match status" value="1"/>
</dbReference>
<sequence length="203" mass="23207">MKRNDILNKLMEITHQPFLIFANQVEQKTDNAFETLRLLSKEEDVTAGRISEFLDIKPSSVTQIIKKLEAAGTVERVKSEEDARVTFVRLTEKGWESIEDRGTISSSLKDELFRGFAEEELENLDEYLSRIADNISSDKFQSKLNEIFGDDRRWQHFGQMSAHLGRAREQMLERSGFNGFGGFGEDFRGGFGGDGRFFGRGHK</sequence>
<dbReference type="PROSITE" id="PS50995">
    <property type="entry name" value="HTH_MARR_2"/>
    <property type="match status" value="1"/>
</dbReference>
<dbReference type="GO" id="GO:0006950">
    <property type="term" value="P:response to stress"/>
    <property type="evidence" value="ECO:0007669"/>
    <property type="project" value="TreeGrafter"/>
</dbReference>
<evidence type="ECO:0000313" key="2">
    <source>
        <dbReference type="EMBL" id="TCL56661.1"/>
    </source>
</evidence>
<dbReference type="Proteomes" id="UP000295718">
    <property type="component" value="Unassembled WGS sequence"/>
</dbReference>
<dbReference type="AlphaFoldDB" id="A0A4R1QUA1"/>